<organism evidence="2 3">
    <name type="scientific">Francisella frigiditurris</name>
    <dbReference type="NCBI Taxonomy" id="1542390"/>
    <lineage>
        <taxon>Bacteria</taxon>
        <taxon>Pseudomonadati</taxon>
        <taxon>Pseudomonadota</taxon>
        <taxon>Gammaproteobacteria</taxon>
        <taxon>Thiotrichales</taxon>
        <taxon>Francisellaceae</taxon>
        <taxon>Francisella</taxon>
    </lineage>
</organism>
<protein>
    <recommendedName>
        <fullName evidence="4">Small integral membrane protein</fullName>
    </recommendedName>
</protein>
<dbReference type="RefSeq" id="WP_071663522.1">
    <property type="nucleotide sequence ID" value="NZ_CP009654.1"/>
</dbReference>
<keyword evidence="3" id="KW-1185">Reference proteome</keyword>
<dbReference type="EMBL" id="CP009654">
    <property type="protein sequence ID" value="APC96788.1"/>
    <property type="molecule type" value="Genomic_DNA"/>
</dbReference>
<sequence length="179" mass="21054">MKKSKEIDHKDIQDKLWSHDDETNLSNEQYNTLLIEQYRMYVESADRTSFRRIVINLFFLVTNLFIVGIVALAVSNNININNPPSPTLIAIPFFAGIVFCYAWWKIVRFFRHHVQIKNTIVPSIERRLPSKAWLTEEYIAGQKGSFKPIRVLEIYMPFIFVGIYTAFFIFIQVSWLKVS</sequence>
<evidence type="ECO:0000256" key="1">
    <source>
        <dbReference type="SAM" id="Phobius"/>
    </source>
</evidence>
<gene>
    <name evidence="2" type="ORF">KX01_543</name>
</gene>
<feature type="transmembrane region" description="Helical" evidence="1">
    <location>
        <begin position="86"/>
        <end position="104"/>
    </location>
</feature>
<keyword evidence="1" id="KW-0472">Membrane</keyword>
<evidence type="ECO:0000313" key="3">
    <source>
        <dbReference type="Proteomes" id="UP000182521"/>
    </source>
</evidence>
<proteinExistence type="predicted"/>
<dbReference type="InterPro" id="IPR056918">
    <property type="entry name" value="8xMP"/>
</dbReference>
<evidence type="ECO:0000313" key="2">
    <source>
        <dbReference type="EMBL" id="APC96788.1"/>
    </source>
</evidence>
<dbReference type="KEGG" id="frc:KX01_543"/>
<dbReference type="STRING" id="1542390.KX01_543"/>
<reference evidence="3" key="1">
    <citation type="submission" date="2014-10" db="EMBL/GenBank/DDBJ databases">
        <authorList>
            <person name="Kuske C.R."/>
            <person name="Challacombe J.F."/>
            <person name="Daligault H.E."/>
            <person name="Davenport K.W."/>
            <person name="Johnson S.L."/>
            <person name="Siddaramappa S."/>
            <person name="Petersen J.M."/>
        </authorList>
    </citation>
    <scope>NUCLEOTIDE SEQUENCE [LARGE SCALE GENOMIC DNA]</scope>
    <source>
        <strain evidence="3">CA97-1460</strain>
    </source>
</reference>
<keyword evidence="1" id="KW-0812">Transmembrane</keyword>
<dbReference type="Proteomes" id="UP000182521">
    <property type="component" value="Chromosome"/>
</dbReference>
<name>A0A1J0KT31_9GAMM</name>
<dbReference type="OrthoDB" id="2048536at2"/>
<dbReference type="Pfam" id="PF24838">
    <property type="entry name" value="8xMP"/>
    <property type="match status" value="1"/>
</dbReference>
<dbReference type="AlphaFoldDB" id="A0A1J0KT31"/>
<keyword evidence="1" id="KW-1133">Transmembrane helix</keyword>
<evidence type="ECO:0008006" key="4">
    <source>
        <dbReference type="Google" id="ProtNLM"/>
    </source>
</evidence>
<accession>A0A1J0KT31</accession>
<feature type="transmembrane region" description="Helical" evidence="1">
    <location>
        <begin position="154"/>
        <end position="175"/>
    </location>
</feature>
<feature type="transmembrane region" description="Helical" evidence="1">
    <location>
        <begin position="53"/>
        <end position="74"/>
    </location>
</feature>